<proteinExistence type="inferred from homology"/>
<comment type="similarity">
    <text evidence="2 6">Belongs to the nematode receptor-like protein srg family.</text>
</comment>
<feature type="transmembrane region" description="Helical" evidence="6">
    <location>
        <begin position="139"/>
        <end position="162"/>
    </location>
</feature>
<evidence type="ECO:0000256" key="4">
    <source>
        <dbReference type="ARBA" id="ARBA00022989"/>
    </source>
</evidence>
<feature type="transmembrane region" description="Helical" evidence="6">
    <location>
        <begin position="186"/>
        <end position="207"/>
    </location>
</feature>
<evidence type="ECO:0000256" key="2">
    <source>
        <dbReference type="ARBA" id="ARBA00005692"/>
    </source>
</evidence>
<keyword evidence="5 6" id="KW-0472">Membrane</keyword>
<dbReference type="SUPFAM" id="SSF81321">
    <property type="entry name" value="Family A G protein-coupled receptor-like"/>
    <property type="match status" value="1"/>
</dbReference>
<dbReference type="GO" id="GO:0004888">
    <property type="term" value="F:transmembrane signaling receptor activity"/>
    <property type="evidence" value="ECO:0007669"/>
    <property type="project" value="InterPro"/>
</dbReference>
<evidence type="ECO:0000313" key="8">
    <source>
        <dbReference type="WBParaSite" id="HCON_00117890-00001"/>
    </source>
</evidence>
<feature type="transmembrane region" description="Helical" evidence="6">
    <location>
        <begin position="27"/>
        <end position="47"/>
    </location>
</feature>
<comment type="subcellular location">
    <subcellularLocation>
        <location evidence="1">Membrane</location>
        <topology evidence="1">Multi-pass membrane protein</topology>
    </subcellularLocation>
</comment>
<name>A0A7I4YNX4_HAECO</name>
<dbReference type="Proteomes" id="UP000025227">
    <property type="component" value="Unplaced"/>
</dbReference>
<evidence type="ECO:0000256" key="6">
    <source>
        <dbReference type="RuleBase" id="RU280813"/>
    </source>
</evidence>
<sequence length="310" mass="35804">AIYRLHWGGLYRLKQRLMLGGKPYVDVQLVFSIIAVVFYSYVLYLMLTSKSSFLKSAFFRIYIVTGICDIMGILALEWTRAEIKATFGPTFELITRLATTMTGINFLTHIFGCFLMTINRFTAVCFPYRHRVIWHPRNVSVLVALEIIISIAINMEGLIANFDYKISAEGRWIRVGRHGSIEEARILATALTLLYELVSVALISYTIYVINRQLRVSGHNFTQDMNLLILTGIDCIMSMFKCIYNVSFLLKFQNPVIGWIRDQQDINLFFVMTANSYSIIFLSHSLRREFLQRWKKSSSVQSTQTTMLLF</sequence>
<dbReference type="PANTHER" id="PTHR38622:SF3">
    <property type="entry name" value="SERPENTINE RECEPTOR, CLASS T"/>
    <property type="match status" value="1"/>
</dbReference>
<reference evidence="8" key="1">
    <citation type="submission" date="2020-12" db="UniProtKB">
        <authorList>
            <consortium name="WormBaseParasite"/>
        </authorList>
    </citation>
    <scope>IDENTIFICATION</scope>
    <source>
        <strain evidence="8">MHco3</strain>
    </source>
</reference>
<feature type="transmembrane region" description="Helical" evidence="6">
    <location>
        <begin position="227"/>
        <end position="246"/>
    </location>
</feature>
<dbReference type="PANTHER" id="PTHR38622">
    <property type="entry name" value="PROTEIN CBG07046"/>
    <property type="match status" value="1"/>
</dbReference>
<feature type="transmembrane region" description="Helical" evidence="6">
    <location>
        <begin position="98"/>
        <end position="118"/>
    </location>
</feature>
<protein>
    <recommendedName>
        <fullName evidence="6">Serpentine receptor class gamma</fullName>
    </recommendedName>
</protein>
<evidence type="ECO:0000313" key="7">
    <source>
        <dbReference type="Proteomes" id="UP000025227"/>
    </source>
</evidence>
<dbReference type="InterPro" id="IPR000609">
    <property type="entry name" value="7TM_GPCR_serpentine_rcpt_Srg"/>
</dbReference>
<evidence type="ECO:0000256" key="3">
    <source>
        <dbReference type="ARBA" id="ARBA00022692"/>
    </source>
</evidence>
<dbReference type="WBParaSite" id="HCON_00117890-00001">
    <property type="protein sequence ID" value="HCON_00117890-00001"/>
    <property type="gene ID" value="HCON_00117890"/>
</dbReference>
<dbReference type="AlphaFoldDB" id="A0A7I4YNX4"/>
<evidence type="ECO:0000256" key="1">
    <source>
        <dbReference type="ARBA" id="ARBA00004141"/>
    </source>
</evidence>
<keyword evidence="4 6" id="KW-1133">Transmembrane helix</keyword>
<accession>A0A7I4YNX4</accession>
<keyword evidence="3 6" id="KW-0812">Transmembrane</keyword>
<feature type="transmembrane region" description="Helical" evidence="6">
    <location>
        <begin position="59"/>
        <end position="78"/>
    </location>
</feature>
<evidence type="ECO:0000256" key="5">
    <source>
        <dbReference type="ARBA" id="ARBA00023136"/>
    </source>
</evidence>
<dbReference type="Gene3D" id="1.20.1070.10">
    <property type="entry name" value="Rhodopsin 7-helix transmembrane proteins"/>
    <property type="match status" value="1"/>
</dbReference>
<dbReference type="OrthoDB" id="5874692at2759"/>
<feature type="transmembrane region" description="Helical" evidence="6">
    <location>
        <begin position="266"/>
        <end position="286"/>
    </location>
</feature>
<dbReference type="GO" id="GO:0007606">
    <property type="term" value="P:sensory perception of chemical stimulus"/>
    <property type="evidence" value="ECO:0007669"/>
    <property type="project" value="UniProtKB-UniRule"/>
</dbReference>
<dbReference type="Pfam" id="PF02118">
    <property type="entry name" value="Srg"/>
    <property type="match status" value="1"/>
</dbReference>
<keyword evidence="7" id="KW-1185">Reference proteome</keyword>
<dbReference type="GO" id="GO:0016020">
    <property type="term" value="C:membrane"/>
    <property type="evidence" value="ECO:0007669"/>
    <property type="project" value="UniProtKB-SubCell"/>
</dbReference>
<organism evidence="7 8">
    <name type="scientific">Haemonchus contortus</name>
    <name type="common">Barber pole worm</name>
    <dbReference type="NCBI Taxonomy" id="6289"/>
    <lineage>
        <taxon>Eukaryota</taxon>
        <taxon>Metazoa</taxon>
        <taxon>Ecdysozoa</taxon>
        <taxon>Nematoda</taxon>
        <taxon>Chromadorea</taxon>
        <taxon>Rhabditida</taxon>
        <taxon>Rhabditina</taxon>
        <taxon>Rhabditomorpha</taxon>
        <taxon>Strongyloidea</taxon>
        <taxon>Trichostrongylidae</taxon>
        <taxon>Haemonchus</taxon>
    </lineage>
</organism>